<evidence type="ECO:0000313" key="3">
    <source>
        <dbReference type="Proteomes" id="UP000043764"/>
    </source>
</evidence>
<keyword evidence="1" id="KW-1133">Transmembrane helix</keyword>
<protein>
    <recommendedName>
        <fullName evidence="4">DUF599 domain-containing protein</fullName>
    </recommendedName>
</protein>
<dbReference type="EMBL" id="CVRL01000046">
    <property type="protein sequence ID" value="CRL12939.1"/>
    <property type="molecule type" value="Genomic_DNA"/>
</dbReference>
<evidence type="ECO:0008006" key="4">
    <source>
        <dbReference type="Google" id="ProtNLM"/>
    </source>
</evidence>
<dbReference type="RefSeq" id="WP_046211854.1">
    <property type="nucleotide sequence ID" value="NZ_BSKQ01000001.1"/>
</dbReference>
<feature type="transmembrane region" description="Helical" evidence="1">
    <location>
        <begin position="115"/>
        <end position="134"/>
    </location>
</feature>
<dbReference type="Pfam" id="PF04654">
    <property type="entry name" value="DUF599"/>
    <property type="match status" value="1"/>
</dbReference>
<feature type="transmembrane region" description="Helical" evidence="1">
    <location>
        <begin position="78"/>
        <end position="95"/>
    </location>
</feature>
<evidence type="ECO:0000256" key="1">
    <source>
        <dbReference type="SAM" id="Phobius"/>
    </source>
</evidence>
<dbReference type="Proteomes" id="UP000043764">
    <property type="component" value="Unassembled WGS sequence"/>
</dbReference>
<dbReference type="STRING" id="481446.NIT7645_02167"/>
<dbReference type="InterPro" id="IPR006747">
    <property type="entry name" value="DUF599"/>
</dbReference>
<dbReference type="AlphaFoldDB" id="A0A0H5D7D9"/>
<keyword evidence="3" id="KW-1185">Reference proteome</keyword>
<keyword evidence="1" id="KW-0472">Membrane</keyword>
<proteinExistence type="predicted"/>
<feature type="transmembrane region" description="Helical" evidence="1">
    <location>
        <begin position="188"/>
        <end position="215"/>
    </location>
</feature>
<evidence type="ECO:0000313" key="2">
    <source>
        <dbReference type="EMBL" id="CRL12939.1"/>
    </source>
</evidence>
<reference evidence="3" key="1">
    <citation type="submission" date="2015-05" db="EMBL/GenBank/DDBJ databases">
        <authorList>
            <person name="Rodrigo-Torres Lidia"/>
            <person name="Arahal R.David."/>
        </authorList>
    </citation>
    <scope>NUCLEOTIDE SEQUENCE [LARGE SCALE GENOMIC DNA]</scope>
    <source>
        <strain evidence="3">CECT 7321</strain>
    </source>
</reference>
<accession>A0A0H5D7D9</accession>
<keyword evidence="1" id="KW-0812">Transmembrane</keyword>
<feature type="transmembrane region" description="Helical" evidence="1">
    <location>
        <begin position="6"/>
        <end position="28"/>
    </location>
</feature>
<dbReference type="PANTHER" id="PTHR31881:SF6">
    <property type="entry name" value="OS09G0494600 PROTEIN"/>
    <property type="match status" value="1"/>
</dbReference>
<gene>
    <name evidence="2" type="ORF">NIT7321_03823</name>
</gene>
<organism evidence="2 3">
    <name type="scientific">Phaeobacter italicus</name>
    <dbReference type="NCBI Taxonomy" id="481446"/>
    <lineage>
        <taxon>Bacteria</taxon>
        <taxon>Pseudomonadati</taxon>
        <taxon>Pseudomonadota</taxon>
        <taxon>Alphaproteobacteria</taxon>
        <taxon>Rhodobacterales</taxon>
        <taxon>Roseobacteraceae</taxon>
        <taxon>Phaeobacter</taxon>
    </lineage>
</organism>
<name>A0A0H5D7D9_9RHOB</name>
<dbReference type="GeneID" id="78398191"/>
<sequence length="241" mass="26453">MTLIDRLALFSPLDLIACALLLLSWLGIGWRIENAPKGKPSVSELMAQFRHEWMIQMVSRQPRIFDAQLISNLRQGTAFFASASMIAIGGGLALIGNTDQLVGVARNLSLDSAPAFVWDVKILLVLLLLSNAFLKYVWAHRLFGYCFVLMGAVPNSGDAPNAFKRAEQAADLSITAARSFNRAMRSTYFSLASVAWLVGPLALIATTLITLAVLYRREFASQSRQILQRLPADTKPPQTSA</sequence>
<dbReference type="PANTHER" id="PTHR31881">
    <property type="match status" value="1"/>
</dbReference>